<evidence type="ECO:0000313" key="1">
    <source>
        <dbReference type="EMBL" id="QQG37048.1"/>
    </source>
</evidence>
<dbReference type="AlphaFoldDB" id="A0A7T5R3T5"/>
<protein>
    <submittedName>
        <fullName evidence="1">GxxExxY protein</fullName>
    </submittedName>
</protein>
<dbReference type="EMBL" id="CP066681">
    <property type="protein sequence ID" value="QQG37048.1"/>
    <property type="molecule type" value="Genomic_DNA"/>
</dbReference>
<dbReference type="Proteomes" id="UP000595362">
    <property type="component" value="Chromosome"/>
</dbReference>
<accession>A0A7T5R3T5</accession>
<reference evidence="1 2" key="1">
    <citation type="submission" date="2020-07" db="EMBL/GenBank/DDBJ databases">
        <title>Huge and variable diversity of episymbiotic CPR bacteria and DPANN archaea in groundwater ecosystems.</title>
        <authorList>
            <person name="He C.Y."/>
            <person name="Keren R."/>
            <person name="Whittaker M."/>
            <person name="Farag I.F."/>
            <person name="Doudna J."/>
            <person name="Cate J.H.D."/>
            <person name="Banfield J.F."/>
        </authorList>
    </citation>
    <scope>NUCLEOTIDE SEQUENCE [LARGE SCALE GENOMIC DNA]</scope>
    <source>
        <strain evidence="1">NC_groundwater_70_Ag_B-0.1um_54_66</strain>
    </source>
</reference>
<dbReference type="InterPro" id="IPR026350">
    <property type="entry name" value="GxxExxY"/>
</dbReference>
<name>A0A7T5R3T5_9BACT</name>
<dbReference type="NCBIfam" id="TIGR04256">
    <property type="entry name" value="GxxExxY"/>
    <property type="match status" value="1"/>
</dbReference>
<sequence>MGEVLLLKDEVYKIAGCAMTVLNTLGHGFCEKVYENALLVEFAVQGVPYAQQVGYDVFYKDVQVGRYVPDLIAFNQIVVEIKTIDGIAHHQAAQIINYMKVTGFQVGMILNFKHAKLEWQRFVL</sequence>
<proteinExistence type="predicted"/>
<evidence type="ECO:0000313" key="2">
    <source>
        <dbReference type="Proteomes" id="UP000595362"/>
    </source>
</evidence>
<gene>
    <name evidence="1" type="ORF">HYS17_04595</name>
</gene>
<dbReference type="Pfam" id="PF13366">
    <property type="entry name" value="PDDEXK_3"/>
    <property type="match status" value="1"/>
</dbReference>
<organism evidence="1 2">
    <name type="scientific">Micavibrio aeruginosavorus</name>
    <dbReference type="NCBI Taxonomy" id="349221"/>
    <lineage>
        <taxon>Bacteria</taxon>
        <taxon>Pseudomonadati</taxon>
        <taxon>Bdellovibrionota</taxon>
        <taxon>Bdellovibrionia</taxon>
        <taxon>Bdellovibrionales</taxon>
        <taxon>Pseudobdellovibrionaceae</taxon>
        <taxon>Micavibrio</taxon>
    </lineage>
</organism>